<dbReference type="OrthoDB" id="5724405at2"/>
<dbReference type="Proteomes" id="UP000193450">
    <property type="component" value="Chromosome"/>
</dbReference>
<proteinExistence type="predicted"/>
<dbReference type="EMBL" id="CP019343">
    <property type="protein sequence ID" value="ARN73557.1"/>
    <property type="molecule type" value="Genomic_DNA"/>
</dbReference>
<accession>A0A1X9NF31</accession>
<dbReference type="STRING" id="716816.BST96_05145"/>
<keyword evidence="2" id="KW-1185">Reference proteome</keyword>
<sequence length="599" mass="67649">MSSENTIRLKVPRQELEKSSFFADSGAAVDLWVANLPMANLGQSTRQLYQALAELNRVRMLPNKRFEILEKLRTSIYFVSKSLTRHYINQPIVLPEQPRKVAILAHTLHQQLATGYTIVATHTAALGKRAGFSKPESLIAQALHRAITDHTINMQRHYQLYEPINKRVWNDLHQFYALARQQHILDTAITDTEFGDSSVENCYKRALLIGCCKPNQLRQEDLLGIFKPLTEWASLCPLGPTSNDGLFIIDPTADKPPVYRELFESALEPEWLSLDTQPLAQHLKKLREDAKPDSLKADAGSYQVSIDLLGHLILAWDAMSKRTFMRLEANDELELCVGLSATHHFVSGELSFESLVEERGAKTFTMQAENPFMKVQAQQHRNKDVWDSPYEANMGQTSVSLESIEFHIRDNEQQNKDNAQKYRSHSVQMLNSSAHGYCVEWPPEAEAFIKTGEIVGIKEANSHNWSIAVIRWVKHGEDKQTQMGLELISPSAAPYGARIVRKTGAAAEYMRVLVLPEVAVSKQPITLLTPRVPFKTGFKVVLNQRGKEVQATLTKKLNETGAYNQFEFKRLGTPVSDEQVKTDNDDLAGDDFDSLWGNL</sequence>
<evidence type="ECO:0008006" key="3">
    <source>
        <dbReference type="Google" id="ProtNLM"/>
    </source>
</evidence>
<evidence type="ECO:0000313" key="1">
    <source>
        <dbReference type="EMBL" id="ARN73557.1"/>
    </source>
</evidence>
<organism evidence="1 2">
    <name type="scientific">Oceanicoccus sagamiensis</name>
    <dbReference type="NCBI Taxonomy" id="716816"/>
    <lineage>
        <taxon>Bacteria</taxon>
        <taxon>Pseudomonadati</taxon>
        <taxon>Pseudomonadota</taxon>
        <taxon>Gammaproteobacteria</taxon>
        <taxon>Cellvibrionales</taxon>
        <taxon>Spongiibacteraceae</taxon>
        <taxon>Oceanicoccus</taxon>
    </lineage>
</organism>
<dbReference type="AlphaFoldDB" id="A0A1X9NF31"/>
<reference evidence="1 2" key="1">
    <citation type="submission" date="2016-11" db="EMBL/GenBank/DDBJ databases">
        <title>Trade-off between light-utilization and light-protection in marine flavobacteria.</title>
        <authorList>
            <person name="Kumagai Y."/>
        </authorList>
    </citation>
    <scope>NUCLEOTIDE SEQUENCE [LARGE SCALE GENOMIC DNA]</scope>
    <source>
        <strain evidence="1 2">NBRC 107125</strain>
    </source>
</reference>
<dbReference type="KEGG" id="osg:BST96_05145"/>
<gene>
    <name evidence="1" type="ORF">BST96_05145</name>
</gene>
<evidence type="ECO:0000313" key="2">
    <source>
        <dbReference type="Proteomes" id="UP000193450"/>
    </source>
</evidence>
<protein>
    <recommendedName>
        <fullName evidence="3">GTPase</fullName>
    </recommendedName>
</protein>
<dbReference type="RefSeq" id="WP_085757669.1">
    <property type="nucleotide sequence ID" value="NZ_CP019343.1"/>
</dbReference>
<name>A0A1X9NF31_9GAMM</name>